<evidence type="ECO:0000313" key="3">
    <source>
        <dbReference type="Proteomes" id="UP000034228"/>
    </source>
</evidence>
<dbReference type="Pfam" id="PF13180">
    <property type="entry name" value="PDZ_2"/>
    <property type="match status" value="1"/>
</dbReference>
<dbReference type="InterPro" id="IPR007963">
    <property type="entry name" value="Peptidase_M61_catalytic"/>
</dbReference>
<name>A0A0M2VAR7_9GAMM</name>
<dbReference type="Pfam" id="PF05299">
    <property type="entry name" value="Peptidase_M61"/>
    <property type="match status" value="1"/>
</dbReference>
<dbReference type="Proteomes" id="UP000034228">
    <property type="component" value="Unassembled WGS sequence"/>
</dbReference>
<keyword evidence="2" id="KW-0645">Protease</keyword>
<reference evidence="2 3" key="1">
    <citation type="submission" date="2015-03" db="EMBL/GenBank/DDBJ databases">
        <title>Draft genome sequences of two protease-producing strains of Arsukibacterium isolated from two cold and alkaline environments.</title>
        <authorList>
            <person name="Lylloff J.E."/>
            <person name="Skov L.B."/>
            <person name="Jepsen M."/>
            <person name="Hallin P.F."/>
            <person name="Sorensen S.J."/>
            <person name="Stougaard P."/>
            <person name="Glaring M.A."/>
        </authorList>
    </citation>
    <scope>NUCLEOTIDE SEQUENCE [LARGE SCALE GENOMIC DNA]</scope>
    <source>
        <strain evidence="2 3">GCM72</strain>
    </source>
</reference>
<dbReference type="SUPFAM" id="SSF50156">
    <property type="entry name" value="PDZ domain-like"/>
    <property type="match status" value="1"/>
</dbReference>
<dbReference type="Pfam" id="PF17899">
    <property type="entry name" value="Peptidase_M61_N"/>
    <property type="match status" value="1"/>
</dbReference>
<proteinExistence type="predicted"/>
<dbReference type="InterPro" id="IPR040756">
    <property type="entry name" value="Peptidase_M61_N"/>
</dbReference>
<dbReference type="InterPro" id="IPR024191">
    <property type="entry name" value="Peptidase_M61"/>
</dbReference>
<sequence>MSSHAIIVTINFTPTKDVHQLCMPAWIPGSYMVRDFARNIISISARDEQGPLATQQLDKQSWQLACRQLPVTVSYHIYAYDMSVRAAYVDDELAVLNPAALCLAVSDLTAVPQQITLFKPAAQQAASWRVATALTPINGTGFLAFGTYQAADYASLIDSPILAGLFTLQQFDIDGIPHYLVVSGNNLTDLTRFASDLQQICQQQRQVFGSLPADLDQYWFLLWVTEQGYGGLEHKFSTLLLCNRFDLPANATAEPDDNYQQLLALCSHEYFHTWWVKRLKPVEFQCYRLDAEQYSSQLWLYEGFTSYFDDLALVHSGLISPQRYLSSLEKTISRVSRSPSDSVQSLAASSFNAWTKFYKQDENAVNAVVSYYAKGALLALCLEADLQQQGSSLQQLCQYLYQQYAARGTDEQSLFSSLHALGFSDLADTARAWVEQSAPLPLAAAAKKLGLALSFRSERQPDDLSGTDDNPLPAPASLSANVKLQQGLLTVTQVRNDGAAQQAGLMVGDQLLALAGRKITEQSLPQLLQRLAEHSRQDLTIYRKDRLLTLQLPIMAAPPKVAMLQVTQPEQVSRWLRQPESSLPAVAVDPAFPATS</sequence>
<comment type="caution">
    <text evidence="2">The sequence shown here is derived from an EMBL/GenBank/DDBJ whole genome shotgun (WGS) entry which is preliminary data.</text>
</comment>
<evidence type="ECO:0000259" key="1">
    <source>
        <dbReference type="SMART" id="SM00228"/>
    </source>
</evidence>
<organism evidence="2 3">
    <name type="scientific">Arsukibacterium ikkense</name>
    <dbReference type="NCBI Taxonomy" id="336831"/>
    <lineage>
        <taxon>Bacteria</taxon>
        <taxon>Pseudomonadati</taxon>
        <taxon>Pseudomonadota</taxon>
        <taxon>Gammaproteobacteria</taxon>
        <taxon>Chromatiales</taxon>
        <taxon>Chromatiaceae</taxon>
        <taxon>Arsukibacterium</taxon>
    </lineage>
</organism>
<dbReference type="InterPro" id="IPR036034">
    <property type="entry name" value="PDZ_sf"/>
</dbReference>
<dbReference type="Gene3D" id="1.10.390.10">
    <property type="entry name" value="Neutral Protease Domain 2"/>
    <property type="match status" value="1"/>
</dbReference>
<feature type="domain" description="PDZ" evidence="1">
    <location>
        <begin position="447"/>
        <end position="545"/>
    </location>
</feature>
<keyword evidence="2" id="KW-0378">Hydrolase</keyword>
<dbReference type="Gene3D" id="2.60.40.3650">
    <property type="match status" value="1"/>
</dbReference>
<dbReference type="SUPFAM" id="SSF55486">
    <property type="entry name" value="Metalloproteases ('zincins'), catalytic domain"/>
    <property type="match status" value="1"/>
</dbReference>
<keyword evidence="3" id="KW-1185">Reference proteome</keyword>
<dbReference type="InterPro" id="IPR001478">
    <property type="entry name" value="PDZ"/>
</dbReference>
<gene>
    <name evidence="2" type="ORF">WG68_04350</name>
</gene>
<dbReference type="PATRIC" id="fig|336831.14.peg.3185"/>
<evidence type="ECO:0000313" key="2">
    <source>
        <dbReference type="EMBL" id="KKO46725.1"/>
    </source>
</evidence>
<accession>A0A0M2VAR7</accession>
<dbReference type="GO" id="GO:0006508">
    <property type="term" value="P:proteolysis"/>
    <property type="evidence" value="ECO:0007669"/>
    <property type="project" value="UniProtKB-KW"/>
</dbReference>
<dbReference type="Gene3D" id="2.30.42.10">
    <property type="match status" value="1"/>
</dbReference>
<dbReference type="PIRSF" id="PIRSF016493">
    <property type="entry name" value="Glycyl_aminpptds"/>
    <property type="match status" value="1"/>
</dbReference>
<dbReference type="GO" id="GO:0008233">
    <property type="term" value="F:peptidase activity"/>
    <property type="evidence" value="ECO:0007669"/>
    <property type="project" value="UniProtKB-KW"/>
</dbReference>
<dbReference type="AlphaFoldDB" id="A0A0M2VAR7"/>
<dbReference type="SMART" id="SM00228">
    <property type="entry name" value="PDZ"/>
    <property type="match status" value="1"/>
</dbReference>
<dbReference type="EMBL" id="LAHO01000003">
    <property type="protein sequence ID" value="KKO46725.1"/>
    <property type="molecule type" value="Genomic_DNA"/>
</dbReference>
<dbReference type="InterPro" id="IPR027268">
    <property type="entry name" value="Peptidase_M4/M1_CTD_sf"/>
</dbReference>
<protein>
    <submittedName>
        <fullName evidence="2">Protease</fullName>
    </submittedName>
</protein>